<keyword evidence="3" id="KW-0804">Transcription</keyword>
<keyword evidence="4" id="KW-0539">Nucleus</keyword>
<keyword evidence="12" id="KW-1185">Reference proteome</keyword>
<gene>
    <name evidence="11" type="ORF">LY90DRAFT_672189</name>
</gene>
<dbReference type="PROSITE" id="PS50172">
    <property type="entry name" value="BRCT"/>
    <property type="match status" value="1"/>
</dbReference>
<feature type="compositionally biased region" description="Polar residues" evidence="5">
    <location>
        <begin position="333"/>
        <end position="353"/>
    </location>
</feature>
<evidence type="ECO:0000259" key="7">
    <source>
        <dbReference type="PROSITE" id="PS50172"/>
    </source>
</evidence>
<dbReference type="InterPro" id="IPR007526">
    <property type="entry name" value="SWIRM"/>
</dbReference>
<dbReference type="PROSITE" id="PS50090">
    <property type="entry name" value="MYB_LIKE"/>
    <property type="match status" value="1"/>
</dbReference>
<name>A0A1Y2C0Q1_9FUNG</name>
<feature type="domain" description="Chromo" evidence="10">
    <location>
        <begin position="1"/>
        <end position="287"/>
    </location>
</feature>
<evidence type="ECO:0000256" key="2">
    <source>
        <dbReference type="ARBA" id="ARBA00023125"/>
    </source>
</evidence>
<dbReference type="GO" id="GO:0006355">
    <property type="term" value="P:regulation of DNA-templated transcription"/>
    <property type="evidence" value="ECO:0007669"/>
    <property type="project" value="UniProtKB-ARBA"/>
</dbReference>
<evidence type="ECO:0000256" key="1">
    <source>
        <dbReference type="ARBA" id="ARBA00023015"/>
    </source>
</evidence>
<dbReference type="InterPro" id="IPR001005">
    <property type="entry name" value="SANT/Myb"/>
</dbReference>
<dbReference type="PANTHER" id="PTHR12802:SF41">
    <property type="entry name" value="BRAHMA ASSOCIATED PROTEIN 155 KDA"/>
    <property type="match status" value="1"/>
</dbReference>
<evidence type="ECO:0000256" key="3">
    <source>
        <dbReference type="ARBA" id="ARBA00023163"/>
    </source>
</evidence>
<dbReference type="GO" id="GO:0003677">
    <property type="term" value="F:DNA binding"/>
    <property type="evidence" value="ECO:0007669"/>
    <property type="project" value="UniProtKB-KW"/>
</dbReference>
<feature type="domain" description="Myb-like" evidence="6">
    <location>
        <begin position="748"/>
        <end position="793"/>
    </location>
</feature>
<dbReference type="InterPro" id="IPR049898">
    <property type="entry name" value="MARR_BRCT_CHROMO"/>
</dbReference>
<dbReference type="InterPro" id="IPR036420">
    <property type="entry name" value="BRCT_dom_sf"/>
</dbReference>
<evidence type="ECO:0000259" key="6">
    <source>
        <dbReference type="PROSITE" id="PS50090"/>
    </source>
</evidence>
<sequence length="1121" mass="127817">MNILKKMKEPNSLDFRYFQQENVQKNLIQILDLLKKDLVEANSNTIQDITTTIVANWIIDIDKTQQELLTVRPNGTSPTTLKLPRKWLMDLTISKEGVLYNILKCYLQFINQNQIRSISEQPDEIRKKNLIEKLISTIYEHLSKNNFISFPKFSFSTNFPESEKAKLTQIIYKVKGTVSDYENSTHCIYSNINFNKNDSRTVIKTSNLVQLHYINYPDSYDAYISENLETYKDPEIVAVKSKPYAISKEWLNDSVKFNEWMNEKDYLISNPLKREFNPEEGTENIQEKKSKTNDFSVPSTYNNAIGTQENESQNSVPEIPSVQVNKEIGSEPNVKNDNANTSSNNKMLNMSQGTEDESTFINDNNNNTSSNNLNSSLNNNNNNNNNNTNINKNNNEPINGNNNGNTNDNNTSHNTNVTNAEVNKENQENITSNTETKENKTEQENNKENEKEQKENANKEIETEKKKEEKDHSLDNVEIDDGTIRDIQKILNSDKAKEHIAKQNYEIIIPSYAAWFSFSDIHETEKKALPEFFNNRNKSKTPSIYKEYRDFIINTYRLNPSEYLTVTACRRNLTGDVCAIIRVHAFLEQWGLINYQVNPDTIPNHVTPHLAGNYRFNINAQSQVNHVNTINNNVNQHPLPQPQQNHNQNQNTPNNSVKYELNSDVHKNVYHSTSGENNAVKLQNGTLVNYCQSCQKEFTKYQYVNHKVRNYVICSNCFYEGKYPVTMQSGDFFKIINENYKKDLKDMENEWTDQETLLLLEGLDMYDDDWSKVAEHVKTKTQDQCILRFLQLPVEDPYLGICQKDLGGLQYQDIPQNQSENPVMSIVAFLTSIVNPGVASAAANAALKELGKENEKKNHGVEKNSIDKHPVDQSKNNEDNDTTINIGENNITSADVMNIDGSNTTKTTTTTIPPTSVPPINAEVTNASISALNNNTNTSNEIKTETVNSIQPQQPVIDTKLPGKSEEKDEQKTQEIISKQALQKAAAAALAAAAAKAKVLATYEEREIRHLINELIDLQVKKLEMKMSQFDKLGIVLEAERNELRKKQQDLYAEQVALKKQMLTANIDYKPLLAISNQELNGTIMNQNQMDIDPNNNNNNGLINNEQSQPQPQPQKNIISL</sequence>
<feature type="region of interest" description="Disordered" evidence="5">
    <location>
        <begin position="853"/>
        <end position="886"/>
    </location>
</feature>
<feature type="compositionally biased region" description="Low complexity" evidence="5">
    <location>
        <begin position="362"/>
        <end position="419"/>
    </location>
</feature>
<dbReference type="PROSITE" id="PS51293">
    <property type="entry name" value="SANT"/>
    <property type="match status" value="1"/>
</dbReference>
<dbReference type="AlphaFoldDB" id="A0A1Y2C0Q1"/>
<feature type="domain" description="SWIRM" evidence="8">
    <location>
        <begin position="507"/>
        <end position="604"/>
    </location>
</feature>
<evidence type="ECO:0000259" key="10">
    <source>
        <dbReference type="PROSITE" id="PS52032"/>
    </source>
</evidence>
<dbReference type="InterPro" id="IPR001357">
    <property type="entry name" value="BRCT_dom"/>
</dbReference>
<dbReference type="SMART" id="SM00717">
    <property type="entry name" value="SANT"/>
    <property type="match status" value="1"/>
</dbReference>
<dbReference type="InterPro" id="IPR009057">
    <property type="entry name" value="Homeodomain-like_sf"/>
</dbReference>
<keyword evidence="1" id="KW-0805">Transcription regulation</keyword>
<dbReference type="Pfam" id="PF00249">
    <property type="entry name" value="Myb_DNA-binding"/>
    <property type="match status" value="1"/>
</dbReference>
<evidence type="ECO:0008006" key="13">
    <source>
        <dbReference type="Google" id="ProtNLM"/>
    </source>
</evidence>
<feature type="domain" description="BRCT" evidence="7">
    <location>
        <begin position="246"/>
        <end position="268"/>
    </location>
</feature>
<dbReference type="InterPro" id="IPR032451">
    <property type="entry name" value="SMARCC_C"/>
</dbReference>
<dbReference type="Pfam" id="PF16495">
    <property type="entry name" value="SWIRM-assoc_1"/>
    <property type="match status" value="1"/>
</dbReference>
<dbReference type="Pfam" id="PF04433">
    <property type="entry name" value="SWIRM"/>
    <property type="match status" value="1"/>
</dbReference>
<evidence type="ECO:0000259" key="9">
    <source>
        <dbReference type="PROSITE" id="PS51293"/>
    </source>
</evidence>
<evidence type="ECO:0000313" key="11">
    <source>
        <dbReference type="EMBL" id="ORY40612.1"/>
    </source>
</evidence>
<dbReference type="PROSITE" id="PS50934">
    <property type="entry name" value="SWIRM"/>
    <property type="match status" value="1"/>
</dbReference>
<evidence type="ECO:0000256" key="5">
    <source>
        <dbReference type="SAM" id="MobiDB-lite"/>
    </source>
</evidence>
<dbReference type="PANTHER" id="PTHR12802">
    <property type="entry name" value="SWI/SNF COMPLEX-RELATED"/>
    <property type="match status" value="1"/>
</dbReference>
<feature type="compositionally biased region" description="Polar residues" evidence="5">
    <location>
        <begin position="293"/>
        <end position="316"/>
    </location>
</feature>
<evidence type="ECO:0000259" key="8">
    <source>
        <dbReference type="PROSITE" id="PS50934"/>
    </source>
</evidence>
<dbReference type="InterPro" id="IPR036388">
    <property type="entry name" value="WH-like_DNA-bd_sf"/>
</dbReference>
<dbReference type="SUPFAM" id="SSF46689">
    <property type="entry name" value="Homeodomain-like"/>
    <property type="match status" value="2"/>
</dbReference>
<evidence type="ECO:0000256" key="4">
    <source>
        <dbReference type="ARBA" id="ARBA00023242"/>
    </source>
</evidence>
<dbReference type="Gene3D" id="3.40.50.10190">
    <property type="entry name" value="BRCT domain"/>
    <property type="match status" value="1"/>
</dbReference>
<dbReference type="EMBL" id="MCOG01000127">
    <property type="protein sequence ID" value="ORY40612.1"/>
    <property type="molecule type" value="Genomic_DNA"/>
</dbReference>
<reference evidence="11 12" key="1">
    <citation type="submission" date="2016-08" db="EMBL/GenBank/DDBJ databases">
        <title>A Parts List for Fungal Cellulosomes Revealed by Comparative Genomics.</title>
        <authorList>
            <consortium name="DOE Joint Genome Institute"/>
            <person name="Haitjema C.H."/>
            <person name="Gilmore S.P."/>
            <person name="Henske J.K."/>
            <person name="Solomon K.V."/>
            <person name="De Groot R."/>
            <person name="Kuo A."/>
            <person name="Mondo S.J."/>
            <person name="Salamov A.A."/>
            <person name="Labutti K."/>
            <person name="Zhao Z."/>
            <person name="Chiniquy J."/>
            <person name="Barry K."/>
            <person name="Brewer H.M."/>
            <person name="Purvine S.O."/>
            <person name="Wright A.T."/>
            <person name="Boxma B."/>
            <person name="Van Alen T."/>
            <person name="Hackstein J.H."/>
            <person name="Baker S.E."/>
            <person name="Grigoriev I.V."/>
            <person name="O'Malley M.A."/>
        </authorList>
    </citation>
    <scope>NUCLEOTIDE SEQUENCE [LARGE SCALE GENOMIC DNA]</scope>
    <source>
        <strain evidence="11 12">G1</strain>
    </source>
</reference>
<feature type="domain" description="SANT" evidence="9">
    <location>
        <begin position="746"/>
        <end position="797"/>
    </location>
</feature>
<dbReference type="Proteomes" id="UP000193920">
    <property type="component" value="Unassembled WGS sequence"/>
</dbReference>
<dbReference type="STRING" id="1754190.A0A1Y2C0Q1"/>
<evidence type="ECO:0000313" key="12">
    <source>
        <dbReference type="Proteomes" id="UP000193920"/>
    </source>
</evidence>
<dbReference type="FunFam" id="1.10.10.60:FF:000014">
    <property type="entry name" value="SWI/SNF complex subunit SMARCC2 isoform C"/>
    <property type="match status" value="1"/>
</dbReference>
<protein>
    <recommendedName>
        <fullName evidence="13">SWIRM-domain-containing protein</fullName>
    </recommendedName>
</protein>
<keyword evidence="2" id="KW-0238">DNA-binding</keyword>
<dbReference type="GO" id="GO:0016514">
    <property type="term" value="C:SWI/SNF complex"/>
    <property type="evidence" value="ECO:0007669"/>
    <property type="project" value="TreeGrafter"/>
</dbReference>
<dbReference type="PROSITE" id="PS52032">
    <property type="entry name" value="MARR_BRCT_CHROMO"/>
    <property type="match status" value="1"/>
</dbReference>
<feature type="region of interest" description="Disordered" evidence="5">
    <location>
        <begin position="1087"/>
        <end position="1121"/>
    </location>
</feature>
<dbReference type="CDD" id="cd00167">
    <property type="entry name" value="SANT"/>
    <property type="match status" value="1"/>
</dbReference>
<dbReference type="OrthoDB" id="118550at2759"/>
<dbReference type="Gene3D" id="1.10.10.10">
    <property type="entry name" value="Winged helix-like DNA-binding domain superfamily/Winged helix DNA-binding domain"/>
    <property type="match status" value="1"/>
</dbReference>
<feature type="compositionally biased region" description="Basic and acidic residues" evidence="5">
    <location>
        <begin position="853"/>
        <end position="878"/>
    </location>
</feature>
<dbReference type="SUPFAM" id="SSF52113">
    <property type="entry name" value="BRCT domain"/>
    <property type="match status" value="1"/>
</dbReference>
<dbReference type="Gene3D" id="1.10.10.60">
    <property type="entry name" value="Homeodomain-like"/>
    <property type="match status" value="1"/>
</dbReference>
<feature type="compositionally biased region" description="Low complexity" evidence="5">
    <location>
        <begin position="631"/>
        <end position="655"/>
    </location>
</feature>
<feature type="region of interest" description="Disordered" evidence="5">
    <location>
        <begin position="276"/>
        <end position="473"/>
    </location>
</feature>
<organism evidence="11 12">
    <name type="scientific">Neocallimastix californiae</name>
    <dbReference type="NCBI Taxonomy" id="1754190"/>
    <lineage>
        <taxon>Eukaryota</taxon>
        <taxon>Fungi</taxon>
        <taxon>Fungi incertae sedis</taxon>
        <taxon>Chytridiomycota</taxon>
        <taxon>Chytridiomycota incertae sedis</taxon>
        <taxon>Neocallimastigomycetes</taxon>
        <taxon>Neocallimastigales</taxon>
        <taxon>Neocallimastigaceae</taxon>
        <taxon>Neocallimastix</taxon>
    </lineage>
</organism>
<accession>A0A1Y2C0Q1</accession>
<feature type="compositionally biased region" description="Low complexity" evidence="5">
    <location>
        <begin position="1087"/>
        <end position="1110"/>
    </location>
</feature>
<dbReference type="InterPro" id="IPR017884">
    <property type="entry name" value="SANT_dom"/>
</dbReference>
<dbReference type="FunFam" id="1.10.10.10:FF:000020">
    <property type="entry name" value="SWI/SNF complex subunit SMARCC2 isoform c"/>
    <property type="match status" value="1"/>
</dbReference>
<proteinExistence type="predicted"/>
<feature type="region of interest" description="Disordered" evidence="5">
    <location>
        <begin position="631"/>
        <end position="658"/>
    </location>
</feature>
<feature type="compositionally biased region" description="Basic and acidic residues" evidence="5">
    <location>
        <begin position="435"/>
        <end position="473"/>
    </location>
</feature>
<comment type="caution">
    <text evidence="11">The sequence shown here is derived from an EMBL/GenBank/DDBJ whole genome shotgun (WGS) entry which is preliminary data.</text>
</comment>